<dbReference type="Gene3D" id="3.40.50.150">
    <property type="entry name" value="Vaccinia Virus protein VP39"/>
    <property type="match status" value="1"/>
</dbReference>
<evidence type="ECO:0008006" key="3">
    <source>
        <dbReference type="Google" id="ProtNLM"/>
    </source>
</evidence>
<keyword evidence="2" id="KW-1185">Reference proteome</keyword>
<dbReference type="SUPFAM" id="SSF53335">
    <property type="entry name" value="S-adenosyl-L-methionine-dependent methyltransferases"/>
    <property type="match status" value="1"/>
</dbReference>
<accession>A0A840ZDU3</accession>
<protein>
    <recommendedName>
        <fullName evidence="3">Class I SAM-dependent methyltransferase</fullName>
    </recommendedName>
</protein>
<dbReference type="RefSeq" id="WP_183564125.1">
    <property type="nucleotide sequence ID" value="NZ_JACHOP010000001.1"/>
</dbReference>
<evidence type="ECO:0000313" key="2">
    <source>
        <dbReference type="Proteomes" id="UP000583454"/>
    </source>
</evidence>
<gene>
    <name evidence="1" type="ORF">HNR00_000445</name>
</gene>
<evidence type="ECO:0000313" key="1">
    <source>
        <dbReference type="EMBL" id="MBB5755756.1"/>
    </source>
</evidence>
<reference evidence="1 2" key="1">
    <citation type="submission" date="2020-08" db="EMBL/GenBank/DDBJ databases">
        <title>Genomic Encyclopedia of Type Strains, Phase IV (KMG-IV): sequencing the most valuable type-strain genomes for metagenomic binning, comparative biology and taxonomic classification.</title>
        <authorList>
            <person name="Goeker M."/>
        </authorList>
    </citation>
    <scope>NUCLEOTIDE SEQUENCE [LARGE SCALE GENOMIC DNA]</scope>
    <source>
        <strain evidence="1 2">DSM 2163</strain>
    </source>
</reference>
<organism evidence="1 2">
    <name type="scientific">Methylorubrum rhodinum</name>
    <dbReference type="NCBI Taxonomy" id="29428"/>
    <lineage>
        <taxon>Bacteria</taxon>
        <taxon>Pseudomonadati</taxon>
        <taxon>Pseudomonadota</taxon>
        <taxon>Alphaproteobacteria</taxon>
        <taxon>Hyphomicrobiales</taxon>
        <taxon>Methylobacteriaceae</taxon>
        <taxon>Methylorubrum</taxon>
    </lineage>
</organism>
<dbReference type="Proteomes" id="UP000583454">
    <property type="component" value="Unassembled WGS sequence"/>
</dbReference>
<sequence>MGGSTVLAARKVKGPLYAVESDEAWIAKVAESIGPSEAERKLIYADIGPTKKWGVPSSDIRKDHYPKYSGAIVESGIDDFDLCLVDGRFRVACFLQALRHLRPGCIVGIHDYRSRPKYHAVEQFGRIIAETEDLSFFVHRTDLDKAALQTAIERYLYNPD</sequence>
<comment type="caution">
    <text evidence="1">The sequence shown here is derived from an EMBL/GenBank/DDBJ whole genome shotgun (WGS) entry which is preliminary data.</text>
</comment>
<proteinExistence type="predicted"/>
<dbReference type="InterPro" id="IPR029063">
    <property type="entry name" value="SAM-dependent_MTases_sf"/>
</dbReference>
<dbReference type="AlphaFoldDB" id="A0A840ZDU3"/>
<dbReference type="EMBL" id="JACHOP010000001">
    <property type="protein sequence ID" value="MBB5755756.1"/>
    <property type="molecule type" value="Genomic_DNA"/>
</dbReference>
<name>A0A840ZDU3_9HYPH</name>